<evidence type="ECO:0000256" key="1">
    <source>
        <dbReference type="SAM" id="MobiDB-lite"/>
    </source>
</evidence>
<evidence type="ECO:0000259" key="3">
    <source>
        <dbReference type="Pfam" id="PF14728"/>
    </source>
</evidence>
<feature type="domain" description="PTHB1 hairpin" evidence="5">
    <location>
        <begin position="637"/>
        <end position="740"/>
    </location>
</feature>
<evidence type="ECO:0000259" key="2">
    <source>
        <dbReference type="Pfam" id="PF14727"/>
    </source>
</evidence>
<dbReference type="InterPro" id="IPR055364">
    <property type="entry name" value="PTHB1_CtH_dom"/>
</dbReference>
<dbReference type="Pfam" id="PF14727">
    <property type="entry name" value="PHTB1_N"/>
    <property type="match status" value="1"/>
</dbReference>
<evidence type="ECO:0000313" key="8">
    <source>
        <dbReference type="Proteomes" id="UP001217089"/>
    </source>
</evidence>
<keyword evidence="8" id="KW-1185">Reference proteome</keyword>
<organism evidence="7 8">
    <name type="scientific">Tegillarca granosa</name>
    <name type="common">Malaysian cockle</name>
    <name type="synonym">Anadara granosa</name>
    <dbReference type="NCBI Taxonomy" id="220873"/>
    <lineage>
        <taxon>Eukaryota</taxon>
        <taxon>Metazoa</taxon>
        <taxon>Spiralia</taxon>
        <taxon>Lophotrochozoa</taxon>
        <taxon>Mollusca</taxon>
        <taxon>Bivalvia</taxon>
        <taxon>Autobranchia</taxon>
        <taxon>Pteriomorphia</taxon>
        <taxon>Arcoida</taxon>
        <taxon>Arcoidea</taxon>
        <taxon>Arcidae</taxon>
        <taxon>Tegillarca</taxon>
    </lineage>
</organism>
<gene>
    <name evidence="7" type="ORF">KUTeg_002412</name>
</gene>
<accession>A0ABQ9FUC9</accession>
<name>A0ABQ9FUC9_TEGGR</name>
<dbReference type="InterPro" id="IPR028073">
    <property type="entry name" value="PHTB1_N_dom"/>
</dbReference>
<sequence length="940" mass="104710">MSLFKVRDWWSTSAGEAEEFDHGCLCVANIDNSSDGLDKIIIGSYHGILRIFNPKPKKTENGWSGFKPEDVMLESSLPNPILQIEAGKFASGSDNLHLAILQPRKLSVFNVAATSGSVEHGTHYGLHLTYEHSLQRTAYNFCFGPFGGVKGKDFICVQSMDGTISIFEQESFSFSRFLPGALLPGPLKYVPRLDSFVTASSAWQVECYKYQVLAVATDAKSKEESQNIKSGKRVVSDWVFDIGEQAKDISVITFPQAPPSLLILGERNIYCLTETGKLRYMKKLELDPSCFLPYGSFTEGTISYLLATHTKSVAIFQDVTLKWAAKLEYVPVQICVGNFMDLKGVIVTLDESGRLDCSYLGTDPSLFIPPAVESRELNYGDMDREMARLQARIKQSSHKAVIMPNLKTEDDLQIFVHVNPNLDDVSMATGIEFEDPDPVPSITVRVQLKARLVLEHVKLSIHANWPLESNQKVFDIASVEPSHPSENFVAFFIRGKSLPPDLSASVSAEYRSTSGAARIATATIKLPLKLIVKPVLPVKTAEYKITLDTNKPPVNLNDLFPDLLGENAGGQGAALGFQYYGGPIVTLLASKTSQRYRLQCDKFEAMWLITKDLVSRLCNHFNLSSKSSGFTVFYSGQLPLQEYFDLIDAHFEHRLNADRCREMLAQRASQFRAIQRRLLTRFKDKTPAPLQNLDTLLEGTYRQILHLAEAVEDNNTSQVIAANSLSSGTRLFNFLIKLWTTMSDEEYKVLQNCITPIVQESQEQGWEESVDTAVTHLLRTTLAKSSKDQTLNPQPLQMPEDTTKVKKHIALMCDRLSKGVRLIEGLPTNSAVNMAPAPRKEKKNKISATSKTVVENGHIDTSDDTETLVGSKYGQSKNKRNKDSDMINLNGLNDLPVIGLPMENVPDEMNEMKKKKQIESMVPDLDDMNVEGPNLVPLED</sequence>
<evidence type="ECO:0000259" key="5">
    <source>
        <dbReference type="Pfam" id="PF23338"/>
    </source>
</evidence>
<dbReference type="EMBL" id="JARBDR010000141">
    <property type="protein sequence ID" value="KAJ8320825.1"/>
    <property type="molecule type" value="Genomic_DNA"/>
</dbReference>
<dbReference type="Pfam" id="PF23339">
    <property type="entry name" value="PTHB1_CtH"/>
    <property type="match status" value="1"/>
</dbReference>
<feature type="region of interest" description="Disordered" evidence="1">
    <location>
        <begin position="912"/>
        <end position="940"/>
    </location>
</feature>
<dbReference type="PANTHER" id="PTHR20991:SF0">
    <property type="entry name" value="PROTEIN PTHB1"/>
    <property type="match status" value="1"/>
</dbReference>
<feature type="domain" description="PTHB1 C-terminal helix bundle" evidence="6">
    <location>
        <begin position="742"/>
        <end position="816"/>
    </location>
</feature>
<evidence type="ECO:0000259" key="6">
    <source>
        <dbReference type="Pfam" id="PF23339"/>
    </source>
</evidence>
<dbReference type="Pfam" id="PF23337">
    <property type="entry name" value="PTHB1_pf"/>
    <property type="match status" value="1"/>
</dbReference>
<dbReference type="InterPro" id="IPR055363">
    <property type="entry name" value="PTHB1_hp_dom"/>
</dbReference>
<feature type="domain" description="PTHB1 GAE" evidence="3">
    <location>
        <begin position="437"/>
        <end position="521"/>
    </location>
</feature>
<evidence type="ECO:0008006" key="9">
    <source>
        <dbReference type="Google" id="ProtNLM"/>
    </source>
</evidence>
<dbReference type="Proteomes" id="UP001217089">
    <property type="component" value="Unassembled WGS sequence"/>
</dbReference>
<dbReference type="Pfam" id="PF23338">
    <property type="entry name" value="PTHB1_hp"/>
    <property type="match status" value="1"/>
</dbReference>
<proteinExistence type="predicted"/>
<feature type="domain" description="PTHB1 platform" evidence="4">
    <location>
        <begin position="527"/>
        <end position="635"/>
    </location>
</feature>
<dbReference type="PANTHER" id="PTHR20991">
    <property type="entry name" value="PARATHYROID HORMONE-RESPONSIVE B1 GENE"/>
    <property type="match status" value="1"/>
</dbReference>
<evidence type="ECO:0000313" key="7">
    <source>
        <dbReference type="EMBL" id="KAJ8320825.1"/>
    </source>
</evidence>
<protein>
    <recommendedName>
        <fullName evidence="9">Protein PTHB1</fullName>
    </recommendedName>
</protein>
<evidence type="ECO:0000259" key="4">
    <source>
        <dbReference type="Pfam" id="PF23337"/>
    </source>
</evidence>
<comment type="caution">
    <text evidence="7">The sequence shown here is derived from an EMBL/GenBank/DDBJ whole genome shotgun (WGS) entry which is preliminary data.</text>
</comment>
<reference evidence="7 8" key="1">
    <citation type="submission" date="2022-12" db="EMBL/GenBank/DDBJ databases">
        <title>Chromosome-level genome of Tegillarca granosa.</title>
        <authorList>
            <person name="Kim J."/>
        </authorList>
    </citation>
    <scope>NUCLEOTIDE SEQUENCE [LARGE SCALE GENOMIC DNA]</scope>
    <source>
        <strain evidence="7">Teg-2019</strain>
        <tissue evidence="7">Adductor muscle</tissue>
    </source>
</reference>
<dbReference type="InterPro" id="IPR026511">
    <property type="entry name" value="PTHB1"/>
</dbReference>
<dbReference type="InterPro" id="IPR055362">
    <property type="entry name" value="PTHB1_pf_dom"/>
</dbReference>
<feature type="domain" description="PTHB1 N-terminal" evidence="2">
    <location>
        <begin position="1"/>
        <end position="364"/>
    </location>
</feature>
<dbReference type="InterPro" id="IPR028074">
    <property type="entry name" value="PHTB1_GAE_dom"/>
</dbReference>
<dbReference type="Pfam" id="PF14728">
    <property type="entry name" value="PTHB1_GAE"/>
    <property type="match status" value="1"/>
</dbReference>